<evidence type="ECO:0000313" key="1">
    <source>
        <dbReference type="EMBL" id="QJA59071.1"/>
    </source>
</evidence>
<dbReference type="AlphaFoldDB" id="A0A6M3IP57"/>
<organism evidence="1">
    <name type="scientific">viral metagenome</name>
    <dbReference type="NCBI Taxonomy" id="1070528"/>
    <lineage>
        <taxon>unclassified sequences</taxon>
        <taxon>metagenomes</taxon>
        <taxon>organismal metagenomes</taxon>
    </lineage>
</organism>
<proteinExistence type="predicted"/>
<dbReference type="EMBL" id="MT141353">
    <property type="protein sequence ID" value="QJA59071.1"/>
    <property type="molecule type" value="Genomic_DNA"/>
</dbReference>
<gene>
    <name evidence="1" type="ORF">MM415B01367_0002</name>
</gene>
<reference evidence="1" key="1">
    <citation type="submission" date="2020-03" db="EMBL/GenBank/DDBJ databases">
        <title>The deep terrestrial virosphere.</title>
        <authorList>
            <person name="Holmfeldt K."/>
            <person name="Nilsson E."/>
            <person name="Simone D."/>
            <person name="Lopez-Fernandez M."/>
            <person name="Wu X."/>
            <person name="de Brujin I."/>
            <person name="Lundin D."/>
            <person name="Andersson A."/>
            <person name="Bertilsson S."/>
            <person name="Dopson M."/>
        </authorList>
    </citation>
    <scope>NUCLEOTIDE SEQUENCE</scope>
    <source>
        <strain evidence="1">MM415B01367</strain>
    </source>
</reference>
<accession>A0A6M3IP57</accession>
<protein>
    <submittedName>
        <fullName evidence="1">Uncharacterized protein</fullName>
    </submittedName>
</protein>
<name>A0A6M3IP57_9ZZZZ</name>
<sequence length="91" mass="10395">MDNLPLNRLLELLEVLGKIRQEEAKEKLVNGAWIGFQMGAGGEKNFGQYLESIGLIESKEEPMPQITIEEAMAKGQRIREKAKKLKEQRKK</sequence>